<organism evidence="6 7">
    <name type="scientific">Phrynosoma platyrhinos</name>
    <name type="common">Desert horned lizard</name>
    <dbReference type="NCBI Taxonomy" id="52577"/>
    <lineage>
        <taxon>Eukaryota</taxon>
        <taxon>Metazoa</taxon>
        <taxon>Chordata</taxon>
        <taxon>Craniata</taxon>
        <taxon>Vertebrata</taxon>
        <taxon>Euteleostomi</taxon>
        <taxon>Lepidosauria</taxon>
        <taxon>Squamata</taxon>
        <taxon>Bifurcata</taxon>
        <taxon>Unidentata</taxon>
        <taxon>Episquamata</taxon>
        <taxon>Toxicofera</taxon>
        <taxon>Iguania</taxon>
        <taxon>Phrynosomatidae</taxon>
        <taxon>Phrynosomatinae</taxon>
        <taxon>Phrynosoma</taxon>
    </lineage>
</organism>
<keyword evidence="4 5" id="KW-0472">Membrane</keyword>
<feature type="transmembrane region" description="Helical" evidence="5">
    <location>
        <begin position="6"/>
        <end position="24"/>
    </location>
</feature>
<evidence type="ECO:0000313" key="7">
    <source>
        <dbReference type="Proteomes" id="UP000826234"/>
    </source>
</evidence>
<keyword evidence="3 5" id="KW-1133">Transmembrane helix</keyword>
<feature type="transmembrane region" description="Helical" evidence="5">
    <location>
        <begin position="137"/>
        <end position="157"/>
    </location>
</feature>
<dbReference type="InterPro" id="IPR004031">
    <property type="entry name" value="PMP22/EMP/MP20/Claudin"/>
</dbReference>
<dbReference type="Gene3D" id="1.20.140.150">
    <property type="match status" value="1"/>
</dbReference>
<evidence type="ECO:0000256" key="2">
    <source>
        <dbReference type="ARBA" id="ARBA00022692"/>
    </source>
</evidence>
<evidence type="ECO:0000256" key="3">
    <source>
        <dbReference type="ARBA" id="ARBA00022989"/>
    </source>
</evidence>
<evidence type="ECO:0000256" key="1">
    <source>
        <dbReference type="ARBA" id="ARBA00004141"/>
    </source>
</evidence>
<reference evidence="6 7" key="1">
    <citation type="journal article" date="2022" name="Gigascience">
        <title>A chromosome-level genome assembly and annotation of the desert horned lizard, Phrynosoma platyrhinos, provides insight into chromosomal rearrangements among reptiles.</title>
        <authorList>
            <person name="Koochekian N."/>
            <person name="Ascanio A."/>
            <person name="Farleigh K."/>
            <person name="Card D.C."/>
            <person name="Schield D.R."/>
            <person name="Castoe T.A."/>
            <person name="Jezkova T."/>
        </authorList>
    </citation>
    <scope>NUCLEOTIDE SEQUENCE [LARGE SCALE GENOMIC DNA]</scope>
    <source>
        <strain evidence="6">NK-2021</strain>
    </source>
</reference>
<feature type="transmembrane region" description="Helical" evidence="5">
    <location>
        <begin position="104"/>
        <end position="125"/>
    </location>
</feature>
<proteinExistence type="predicted"/>
<keyword evidence="7" id="KW-1185">Reference proteome</keyword>
<dbReference type="Proteomes" id="UP000826234">
    <property type="component" value="Unassembled WGS sequence"/>
</dbReference>
<evidence type="ECO:0000313" key="6">
    <source>
        <dbReference type="EMBL" id="KAH0631396.1"/>
    </source>
</evidence>
<dbReference type="EMBL" id="JAIPUX010000035">
    <property type="protein sequence ID" value="KAH0631396.1"/>
    <property type="molecule type" value="Genomic_DNA"/>
</dbReference>
<gene>
    <name evidence="6" type="ORF">JD844_005704</name>
</gene>
<evidence type="ECO:0000256" key="5">
    <source>
        <dbReference type="SAM" id="Phobius"/>
    </source>
</evidence>
<protein>
    <submittedName>
        <fullName evidence="6">Uncharacterized protein</fullName>
    </submittedName>
</protein>
<comment type="subcellular location">
    <subcellularLocation>
        <location evidence="1">Membrane</location>
        <topology evidence="1">Multi-pass membrane protein</topology>
    </subcellularLocation>
</comment>
<dbReference type="Pfam" id="PF00822">
    <property type="entry name" value="PMP22_Claudin"/>
    <property type="match status" value="1"/>
</dbReference>
<feature type="transmembrane region" description="Helical" evidence="5">
    <location>
        <begin position="64"/>
        <end position="84"/>
    </location>
</feature>
<sequence>MNPYRIVSFVLSFVNVVLLIATHISHGWTLFYPKADIINSGLWITCSGKHGCYPMHSTDVYLDFTRCFMLLGVIASIIAMLWSVDWDHVIHCNFIFVPKALMTSIFSFLSGVFVLLAVAIFALKLDHKDVHASKKWGFYLSFPIFVLCILSGIYNLVTYKLALWGTGTSTTHVGPHLSSHEDLPHVLKASQPSFL</sequence>
<accession>A0ABQ7TP93</accession>
<keyword evidence="2 5" id="KW-0812">Transmembrane</keyword>
<evidence type="ECO:0000256" key="4">
    <source>
        <dbReference type="ARBA" id="ARBA00023136"/>
    </source>
</evidence>
<comment type="caution">
    <text evidence="6">The sequence shown here is derived from an EMBL/GenBank/DDBJ whole genome shotgun (WGS) entry which is preliminary data.</text>
</comment>
<name>A0ABQ7TP93_PHRPL</name>